<name>A0ABN7VCG6_GIGMA</name>
<evidence type="ECO:0000313" key="2">
    <source>
        <dbReference type="Proteomes" id="UP000789901"/>
    </source>
</evidence>
<organism evidence="1 2">
    <name type="scientific">Gigaspora margarita</name>
    <dbReference type="NCBI Taxonomy" id="4874"/>
    <lineage>
        <taxon>Eukaryota</taxon>
        <taxon>Fungi</taxon>
        <taxon>Fungi incertae sedis</taxon>
        <taxon>Mucoromycota</taxon>
        <taxon>Glomeromycotina</taxon>
        <taxon>Glomeromycetes</taxon>
        <taxon>Diversisporales</taxon>
        <taxon>Gigasporaceae</taxon>
        <taxon>Gigaspora</taxon>
    </lineage>
</organism>
<sequence length="61" mass="7153">STTTRPLCKREKIISLLAKKTFQAELEKGRFLKHDRNYYGVYAKVVNLILGTQNNRRVVSW</sequence>
<evidence type="ECO:0000313" key="1">
    <source>
        <dbReference type="EMBL" id="CAG8751629.1"/>
    </source>
</evidence>
<accession>A0ABN7VCG6</accession>
<dbReference type="EMBL" id="CAJVQB010011943">
    <property type="protein sequence ID" value="CAG8751629.1"/>
    <property type="molecule type" value="Genomic_DNA"/>
</dbReference>
<gene>
    <name evidence="1" type="ORF">GMARGA_LOCUS16457</name>
</gene>
<keyword evidence="2" id="KW-1185">Reference proteome</keyword>
<proteinExistence type="predicted"/>
<dbReference type="Proteomes" id="UP000789901">
    <property type="component" value="Unassembled WGS sequence"/>
</dbReference>
<reference evidence="1 2" key="1">
    <citation type="submission" date="2021-06" db="EMBL/GenBank/DDBJ databases">
        <authorList>
            <person name="Kallberg Y."/>
            <person name="Tangrot J."/>
            <person name="Rosling A."/>
        </authorList>
    </citation>
    <scope>NUCLEOTIDE SEQUENCE [LARGE SCALE GENOMIC DNA]</scope>
    <source>
        <strain evidence="1 2">120-4 pot B 10/14</strain>
    </source>
</reference>
<comment type="caution">
    <text evidence="1">The sequence shown here is derived from an EMBL/GenBank/DDBJ whole genome shotgun (WGS) entry which is preliminary data.</text>
</comment>
<feature type="non-terminal residue" evidence="1">
    <location>
        <position position="1"/>
    </location>
</feature>
<protein>
    <submittedName>
        <fullName evidence="1">27199_t:CDS:1</fullName>
    </submittedName>
</protein>